<organism evidence="4 5">
    <name type="scientific">Niastella vici</name>
    <dbReference type="NCBI Taxonomy" id="1703345"/>
    <lineage>
        <taxon>Bacteria</taxon>
        <taxon>Pseudomonadati</taxon>
        <taxon>Bacteroidota</taxon>
        <taxon>Chitinophagia</taxon>
        <taxon>Chitinophagales</taxon>
        <taxon>Chitinophagaceae</taxon>
        <taxon>Niastella</taxon>
    </lineage>
</organism>
<keyword evidence="1" id="KW-0472">Membrane</keyword>
<dbReference type="RefSeq" id="WP_081147157.1">
    <property type="nucleotide sequence ID" value="NZ_LVYD01000043.1"/>
</dbReference>
<name>A0A1V9G075_9BACT</name>
<accession>A0A1V9G075</accession>
<dbReference type="PANTHER" id="PTHR30273">
    <property type="entry name" value="PERIPLASMIC SIGNAL SENSOR AND SIGMA FACTOR ACTIVATOR FECR-RELATED"/>
    <property type="match status" value="1"/>
</dbReference>
<feature type="transmembrane region" description="Helical" evidence="1">
    <location>
        <begin position="88"/>
        <end position="109"/>
    </location>
</feature>
<evidence type="ECO:0000313" key="5">
    <source>
        <dbReference type="Proteomes" id="UP000192796"/>
    </source>
</evidence>
<feature type="domain" description="Protein FecR C-terminal" evidence="3">
    <location>
        <begin position="323"/>
        <end position="390"/>
    </location>
</feature>
<dbReference type="Pfam" id="PF16344">
    <property type="entry name" value="FecR_C"/>
    <property type="match status" value="1"/>
</dbReference>
<dbReference type="STRING" id="1703345.A3860_21395"/>
<evidence type="ECO:0000259" key="2">
    <source>
        <dbReference type="Pfam" id="PF04773"/>
    </source>
</evidence>
<evidence type="ECO:0008006" key="6">
    <source>
        <dbReference type="Google" id="ProtNLM"/>
    </source>
</evidence>
<reference evidence="4 5" key="1">
    <citation type="submission" date="2016-03" db="EMBL/GenBank/DDBJ databases">
        <title>Niastella vici sp. nov., isolated from farmland soil.</title>
        <authorList>
            <person name="Chen L."/>
            <person name="Wang D."/>
            <person name="Yang S."/>
            <person name="Wang G."/>
        </authorList>
    </citation>
    <scope>NUCLEOTIDE SEQUENCE [LARGE SCALE GENOMIC DNA]</scope>
    <source>
        <strain evidence="4 5">DJ57</strain>
    </source>
</reference>
<protein>
    <recommendedName>
        <fullName evidence="6">FecR protein domain-containing protein</fullName>
    </recommendedName>
</protein>
<proteinExistence type="predicted"/>
<dbReference type="OrthoDB" id="697544at2"/>
<dbReference type="EMBL" id="LVYD01000043">
    <property type="protein sequence ID" value="OQP63980.1"/>
    <property type="molecule type" value="Genomic_DNA"/>
</dbReference>
<sequence length="392" mass="43092">MSTQRLTWLLEQHLADSITEQERLELSDLIKDNDNEELFKQVLSEKMQTETPGVPVEAAPWQKMIQDIVNIDKAPATPAKRPARVFGIYRWAAAAAVLLLIGSGAYFYMVRNSKTGLIAIHKALPELPETPLQKNSLLLADGSRISLDEVSNGKIATLEGTTITKLDSQIIYTTTSNSTETYYNVLSTARSGQYEVVLPDGSHVWLNAASAIRFPASFTGKERSIELLGEAWFDVQHADKIPFVIHSGNMVTSVMGTAFDIKAYPGEQSMTVAVQRGIVKVQSGNRLLAMLVKGRQVKVMANASAVQSNIDTAIIAGWKKGNLYYKDEQLADIVADLQRVFNASIQINKASLKEEITTVSFNKNTGLAKALAIICRITDAKLTVNNGMYIIE</sequence>
<dbReference type="Proteomes" id="UP000192796">
    <property type="component" value="Unassembled WGS sequence"/>
</dbReference>
<dbReference type="Gene3D" id="3.55.50.30">
    <property type="match status" value="1"/>
</dbReference>
<gene>
    <name evidence="4" type="ORF">A3860_21395</name>
</gene>
<evidence type="ECO:0000259" key="3">
    <source>
        <dbReference type="Pfam" id="PF16344"/>
    </source>
</evidence>
<dbReference type="Pfam" id="PF04773">
    <property type="entry name" value="FecR"/>
    <property type="match status" value="1"/>
</dbReference>
<dbReference type="GO" id="GO:0016989">
    <property type="term" value="F:sigma factor antagonist activity"/>
    <property type="evidence" value="ECO:0007669"/>
    <property type="project" value="TreeGrafter"/>
</dbReference>
<dbReference type="InterPro" id="IPR006860">
    <property type="entry name" value="FecR"/>
</dbReference>
<dbReference type="InterPro" id="IPR032508">
    <property type="entry name" value="FecR_C"/>
</dbReference>
<evidence type="ECO:0000313" key="4">
    <source>
        <dbReference type="EMBL" id="OQP63980.1"/>
    </source>
</evidence>
<dbReference type="PANTHER" id="PTHR30273:SF2">
    <property type="entry name" value="PROTEIN FECR"/>
    <property type="match status" value="1"/>
</dbReference>
<keyword evidence="1" id="KW-0812">Transmembrane</keyword>
<keyword evidence="5" id="KW-1185">Reference proteome</keyword>
<dbReference type="Gene3D" id="2.60.120.1440">
    <property type="match status" value="1"/>
</dbReference>
<feature type="domain" description="FecR protein" evidence="2">
    <location>
        <begin position="185"/>
        <end position="280"/>
    </location>
</feature>
<comment type="caution">
    <text evidence="4">The sequence shown here is derived from an EMBL/GenBank/DDBJ whole genome shotgun (WGS) entry which is preliminary data.</text>
</comment>
<dbReference type="InterPro" id="IPR012373">
    <property type="entry name" value="Ferrdict_sens_TM"/>
</dbReference>
<keyword evidence="1" id="KW-1133">Transmembrane helix</keyword>
<evidence type="ECO:0000256" key="1">
    <source>
        <dbReference type="SAM" id="Phobius"/>
    </source>
</evidence>
<dbReference type="AlphaFoldDB" id="A0A1V9G075"/>